<name>A0A1H6JHU3_9GAMM</name>
<evidence type="ECO:0000256" key="2">
    <source>
        <dbReference type="SAM" id="SignalP"/>
    </source>
</evidence>
<evidence type="ECO:0000256" key="1">
    <source>
        <dbReference type="SAM" id="MobiDB-lite"/>
    </source>
</evidence>
<feature type="compositionally biased region" description="Low complexity" evidence="1">
    <location>
        <begin position="421"/>
        <end position="460"/>
    </location>
</feature>
<feature type="compositionally biased region" description="Basic and acidic residues" evidence="1">
    <location>
        <begin position="411"/>
        <end position="420"/>
    </location>
</feature>
<gene>
    <name evidence="3" type="ORF">SAMN05660691_00458</name>
</gene>
<organism evidence="3 4">
    <name type="scientific">Rheinheimera pacifica</name>
    <dbReference type="NCBI Taxonomy" id="173990"/>
    <lineage>
        <taxon>Bacteria</taxon>
        <taxon>Pseudomonadati</taxon>
        <taxon>Pseudomonadota</taxon>
        <taxon>Gammaproteobacteria</taxon>
        <taxon>Chromatiales</taxon>
        <taxon>Chromatiaceae</taxon>
        <taxon>Rheinheimera</taxon>
    </lineage>
</organism>
<feature type="region of interest" description="Disordered" evidence="1">
    <location>
        <begin position="280"/>
        <end position="485"/>
    </location>
</feature>
<dbReference type="InterPro" id="IPR021728">
    <property type="entry name" value="DUF3300"/>
</dbReference>
<protein>
    <recommendedName>
        <fullName evidence="5">DUF3300 domain-containing protein</fullName>
    </recommendedName>
</protein>
<feature type="compositionally biased region" description="Basic and acidic residues" evidence="1">
    <location>
        <begin position="355"/>
        <end position="369"/>
    </location>
</feature>
<feature type="signal peptide" evidence="2">
    <location>
        <begin position="1"/>
        <end position="27"/>
    </location>
</feature>
<dbReference type="EMBL" id="FNXF01000001">
    <property type="protein sequence ID" value="SEH60364.1"/>
    <property type="molecule type" value="Genomic_DNA"/>
</dbReference>
<reference evidence="4" key="1">
    <citation type="submission" date="2016-10" db="EMBL/GenBank/DDBJ databases">
        <authorList>
            <person name="Varghese N."/>
            <person name="Submissions S."/>
        </authorList>
    </citation>
    <scope>NUCLEOTIDE SEQUENCE [LARGE SCALE GENOMIC DNA]</scope>
    <source>
        <strain evidence="4">DSM 17616</strain>
    </source>
</reference>
<evidence type="ECO:0000313" key="3">
    <source>
        <dbReference type="EMBL" id="SEH60364.1"/>
    </source>
</evidence>
<feature type="compositionally biased region" description="Basic and acidic residues" evidence="1">
    <location>
        <begin position="476"/>
        <end position="485"/>
    </location>
</feature>
<dbReference type="Pfam" id="PF11737">
    <property type="entry name" value="DUF3300"/>
    <property type="match status" value="1"/>
</dbReference>
<dbReference type="PANTHER" id="PTHR40269">
    <property type="entry name" value="OUTER MEMBRANE PROTEIN-RELATED"/>
    <property type="match status" value="1"/>
</dbReference>
<proteinExistence type="predicted"/>
<evidence type="ECO:0000313" key="4">
    <source>
        <dbReference type="Proteomes" id="UP000199371"/>
    </source>
</evidence>
<feature type="compositionally biased region" description="Basic and acidic residues" evidence="1">
    <location>
        <begin position="310"/>
        <end position="322"/>
    </location>
</feature>
<feature type="compositionally biased region" description="Basic and acidic residues" evidence="1">
    <location>
        <begin position="387"/>
        <end position="402"/>
    </location>
</feature>
<accession>A0A1H6JHU3</accession>
<dbReference type="RefSeq" id="WP_092789745.1">
    <property type="nucleotide sequence ID" value="NZ_FNXF01000001.1"/>
</dbReference>
<dbReference type="STRING" id="173990.SAMN05660691_00458"/>
<dbReference type="Proteomes" id="UP000199371">
    <property type="component" value="Unassembled WGS sequence"/>
</dbReference>
<feature type="chain" id="PRO_5011536465" description="DUF3300 domain-containing protein" evidence="2">
    <location>
        <begin position="28"/>
        <end position="485"/>
    </location>
</feature>
<dbReference type="AlphaFoldDB" id="A0A1H6JHU3"/>
<dbReference type="OrthoDB" id="197257at2"/>
<sequence length="485" mass="57857">MKNLMLQLSRILAMCVLLVSQSFDVRAEEETLSQAQLDQMLAPVALYPDTVLTHVLIASTYPLEVVQAARWVKDNPKLTGEAAVDAVEKQSWDPSVKALVAFPQLLERLSNDLDWTQELGEAFLADETQVLASVQNLRQKAYANGSLNDTKHVVVEREREIIIIEPARKEVVYVPVYDTRVVYGDWWWPSHPPVYWHTAGVYYRNSPFHWGISVNVRPWFYFGIFDWHHRHVVVHHHYYHKPPRYYPVRHRHYVDARRWHHNTEHRRGVHYRHERLNRDYNAGYGYRQPTREVQGQPVRHTRVDNTVTVRENKQHYQRKTAEQVRMPNREWQANDNNQRQQRHVSTEQRNVSTEQRLRPTEVNRDERRQQQLNQQLKEQRQPAAQPERSERVISTEQLRQRDVQTTQPQRTEQRQLRAEQRQQAVQQQPQVQQPRQQYQQPAVQQRQPQLQQQTPAVRQPSQQQVREPRQAPTVQRQERPARQIQ</sequence>
<dbReference type="PANTHER" id="PTHR40269:SF1">
    <property type="entry name" value="OUTER MEMBRANE PROTEIN"/>
    <property type="match status" value="1"/>
</dbReference>
<keyword evidence="4" id="KW-1185">Reference proteome</keyword>
<evidence type="ECO:0008006" key="5">
    <source>
        <dbReference type="Google" id="ProtNLM"/>
    </source>
</evidence>
<keyword evidence="2" id="KW-0732">Signal</keyword>